<protein>
    <submittedName>
        <fullName evidence="1">Uncharacterized protein</fullName>
    </submittedName>
</protein>
<dbReference type="Proteomes" id="UP001058461">
    <property type="component" value="Chromosome"/>
</dbReference>
<organism evidence="1 2">
    <name type="scientific">Marinobacterium rhizophilum</name>
    <dbReference type="NCBI Taxonomy" id="420402"/>
    <lineage>
        <taxon>Bacteria</taxon>
        <taxon>Pseudomonadati</taxon>
        <taxon>Pseudomonadota</taxon>
        <taxon>Gammaproteobacteria</taxon>
        <taxon>Oceanospirillales</taxon>
        <taxon>Oceanospirillaceae</taxon>
        <taxon>Marinobacterium</taxon>
    </lineage>
</organism>
<evidence type="ECO:0000313" key="1">
    <source>
        <dbReference type="EMBL" id="UTW13562.1"/>
    </source>
</evidence>
<gene>
    <name evidence="1" type="ORF">KDW95_07955</name>
</gene>
<name>A0ABY5HQR7_9GAMM</name>
<reference evidence="1" key="1">
    <citation type="submission" date="2021-04" db="EMBL/GenBank/DDBJ databases">
        <title>Oceanospirillales bacteria with DddD are important DMSP degraders in coastal seawater.</title>
        <authorList>
            <person name="Liu J."/>
        </authorList>
    </citation>
    <scope>NUCLEOTIDE SEQUENCE</scope>
    <source>
        <strain evidence="1">D13-1</strain>
    </source>
</reference>
<accession>A0ABY5HQR7</accession>
<keyword evidence="2" id="KW-1185">Reference proteome</keyword>
<dbReference type="RefSeq" id="WP_255855754.1">
    <property type="nucleotide sequence ID" value="NZ_CP073347.1"/>
</dbReference>
<dbReference type="EMBL" id="CP073347">
    <property type="protein sequence ID" value="UTW13562.1"/>
    <property type="molecule type" value="Genomic_DNA"/>
</dbReference>
<proteinExistence type="predicted"/>
<evidence type="ECO:0000313" key="2">
    <source>
        <dbReference type="Proteomes" id="UP001058461"/>
    </source>
</evidence>
<sequence length="71" mass="8372">MLDERIMRDFSARDEEEQQAFVTQTWCDNCQQANLGMHSVIEYEHKGILFIEGKCKRCDQPVLTELTDDDF</sequence>